<accession>A0A942YAP7</accession>
<feature type="transmembrane region" description="Helical" evidence="6">
    <location>
        <begin position="106"/>
        <end position="129"/>
    </location>
</feature>
<comment type="subcellular location">
    <subcellularLocation>
        <location evidence="1">Cell membrane</location>
        <topology evidence="1">Multi-pass membrane protein</topology>
    </subcellularLocation>
</comment>
<dbReference type="InterPro" id="IPR038766">
    <property type="entry name" value="Membrane_comp_ABC_pdt"/>
</dbReference>
<gene>
    <name evidence="8" type="ORF">KHB02_19570</name>
</gene>
<reference evidence="8" key="1">
    <citation type="submission" date="2021-05" db="EMBL/GenBank/DDBJ databases">
        <title>Novel Bacillus species.</title>
        <authorList>
            <person name="Liu G."/>
        </authorList>
    </citation>
    <scope>NUCLEOTIDE SEQUENCE</scope>
    <source>
        <strain evidence="8">FJAT-50051</strain>
    </source>
</reference>
<organism evidence="8">
    <name type="scientific">Neobacillus citreus</name>
    <dbReference type="NCBI Taxonomy" id="2833578"/>
    <lineage>
        <taxon>Bacteria</taxon>
        <taxon>Bacillati</taxon>
        <taxon>Bacillota</taxon>
        <taxon>Bacilli</taxon>
        <taxon>Bacillales</taxon>
        <taxon>Bacillaceae</taxon>
        <taxon>Neobacillus</taxon>
    </lineage>
</organism>
<sequence length="468" mass="47762">MNTFRDFRPTILVAALGTTFGSALVIAPGIVTEAIQATAFGEVGPVKEILSVIGWLFLGIALYVGAVVTANTCATIIAGQTRIIALQRLVGATGASLRARITRSGLLVGLVGGLVGAVVGTGLSAGFVAVLRARGILPDTSYTLVPWELVLPVIAVVFTTWGAFAVGSRRVLTVAPLEALSSSVEPSHDDVRTGTARKVWAIVLMVLGAGLMLIGLAASVLSPMAVLPAALGGFVSFAGIAVGATIVMPPVLQLIGRIGSRDPVVLLAGRNAMRAPGRSSRATIGLVIGVTLLVTFAVALGIMQHVMEMSLTQMAGGEDALTPAQLAEMRDGFAQINGVVSVIVGFSAVIAAVGVVNALALGVLQRRRELGLLRVLGLTGAQVRRMIVTEAVQMVVAAVLTGLVLGVLYGWVGGQTVLGTLGFSTAPVLPPLTIGIVVVGALVLAVVATIAPVRRAMRVPPTEALAVD</sequence>
<dbReference type="GO" id="GO:0005886">
    <property type="term" value="C:plasma membrane"/>
    <property type="evidence" value="ECO:0007669"/>
    <property type="project" value="UniProtKB-SubCell"/>
</dbReference>
<comment type="caution">
    <text evidence="8">The sequence shown here is derived from an EMBL/GenBank/DDBJ whole genome shotgun (WGS) entry which is preliminary data.</text>
</comment>
<feature type="domain" description="ABC3 transporter permease C-terminal" evidence="7">
    <location>
        <begin position="342"/>
        <end position="461"/>
    </location>
</feature>
<dbReference type="AlphaFoldDB" id="A0A942YAP7"/>
<evidence type="ECO:0000256" key="6">
    <source>
        <dbReference type="SAM" id="Phobius"/>
    </source>
</evidence>
<dbReference type="EMBL" id="JAGYPE010000003">
    <property type="protein sequence ID" value="MBS4183593.1"/>
    <property type="molecule type" value="Genomic_DNA"/>
</dbReference>
<feature type="transmembrane region" description="Helical" evidence="6">
    <location>
        <begin position="12"/>
        <end position="32"/>
    </location>
</feature>
<evidence type="ECO:0000256" key="2">
    <source>
        <dbReference type="ARBA" id="ARBA00022475"/>
    </source>
</evidence>
<dbReference type="Pfam" id="PF02687">
    <property type="entry name" value="FtsX"/>
    <property type="match status" value="2"/>
</dbReference>
<feature type="transmembrane region" description="Helical" evidence="6">
    <location>
        <begin position="391"/>
        <end position="412"/>
    </location>
</feature>
<feature type="transmembrane region" description="Helical" evidence="6">
    <location>
        <begin position="282"/>
        <end position="303"/>
    </location>
</feature>
<name>A0A942YAP7_9BACI</name>
<dbReference type="InterPro" id="IPR003838">
    <property type="entry name" value="ABC3_permease_C"/>
</dbReference>
<dbReference type="PANTHER" id="PTHR30287:SF2">
    <property type="entry name" value="BLL1001 PROTEIN"/>
    <property type="match status" value="1"/>
</dbReference>
<keyword evidence="3 6" id="KW-0812">Transmembrane</keyword>
<keyword evidence="4 6" id="KW-1133">Transmembrane helix</keyword>
<evidence type="ECO:0000256" key="5">
    <source>
        <dbReference type="ARBA" id="ARBA00023136"/>
    </source>
</evidence>
<evidence type="ECO:0000256" key="3">
    <source>
        <dbReference type="ARBA" id="ARBA00022692"/>
    </source>
</evidence>
<evidence type="ECO:0000313" key="8">
    <source>
        <dbReference type="EMBL" id="MBS4183593.1"/>
    </source>
</evidence>
<keyword evidence="5 6" id="KW-0472">Membrane</keyword>
<feature type="transmembrane region" description="Helical" evidence="6">
    <location>
        <begin position="227"/>
        <end position="252"/>
    </location>
</feature>
<evidence type="ECO:0000259" key="7">
    <source>
        <dbReference type="Pfam" id="PF02687"/>
    </source>
</evidence>
<feature type="domain" description="ABC3 transporter permease C-terminal" evidence="7">
    <location>
        <begin position="56"/>
        <end position="174"/>
    </location>
</feature>
<feature type="transmembrane region" description="Helical" evidence="6">
    <location>
        <begin position="52"/>
        <end position="78"/>
    </location>
</feature>
<keyword evidence="2" id="KW-1003">Cell membrane</keyword>
<proteinExistence type="predicted"/>
<feature type="transmembrane region" description="Helical" evidence="6">
    <location>
        <begin position="339"/>
        <end position="364"/>
    </location>
</feature>
<dbReference type="PANTHER" id="PTHR30287">
    <property type="entry name" value="MEMBRANE COMPONENT OF PREDICTED ABC SUPERFAMILY METABOLITE UPTAKE TRANSPORTER"/>
    <property type="match status" value="1"/>
</dbReference>
<feature type="transmembrane region" description="Helical" evidence="6">
    <location>
        <begin position="432"/>
        <end position="453"/>
    </location>
</feature>
<feature type="transmembrane region" description="Helical" evidence="6">
    <location>
        <begin position="199"/>
        <end position="221"/>
    </location>
</feature>
<protein>
    <submittedName>
        <fullName evidence="8">FtsX-like permease family protein</fullName>
    </submittedName>
</protein>
<evidence type="ECO:0000256" key="4">
    <source>
        <dbReference type="ARBA" id="ARBA00022989"/>
    </source>
</evidence>
<evidence type="ECO:0000256" key="1">
    <source>
        <dbReference type="ARBA" id="ARBA00004651"/>
    </source>
</evidence>
<feature type="transmembrane region" description="Helical" evidence="6">
    <location>
        <begin position="149"/>
        <end position="167"/>
    </location>
</feature>